<comment type="caution">
    <text evidence="1">The sequence shown here is derived from an EMBL/GenBank/DDBJ whole genome shotgun (WGS) entry which is preliminary data.</text>
</comment>
<keyword evidence="2" id="KW-1185">Reference proteome</keyword>
<dbReference type="Proteomes" id="UP001160148">
    <property type="component" value="Unassembled WGS sequence"/>
</dbReference>
<accession>A0AAV0VLA2</accession>
<reference evidence="1 2" key="1">
    <citation type="submission" date="2023-01" db="EMBL/GenBank/DDBJ databases">
        <authorList>
            <person name="Whitehead M."/>
        </authorList>
    </citation>
    <scope>NUCLEOTIDE SEQUENCE [LARGE SCALE GENOMIC DNA]</scope>
</reference>
<name>A0AAV0VLA2_9HEMI</name>
<protein>
    <recommendedName>
        <fullName evidence="3">LAGLIDADG homing endonuclease</fullName>
    </recommendedName>
</protein>
<evidence type="ECO:0000313" key="2">
    <source>
        <dbReference type="Proteomes" id="UP001160148"/>
    </source>
</evidence>
<organism evidence="1 2">
    <name type="scientific">Macrosiphum euphorbiae</name>
    <name type="common">potato aphid</name>
    <dbReference type="NCBI Taxonomy" id="13131"/>
    <lineage>
        <taxon>Eukaryota</taxon>
        <taxon>Metazoa</taxon>
        <taxon>Ecdysozoa</taxon>
        <taxon>Arthropoda</taxon>
        <taxon>Hexapoda</taxon>
        <taxon>Insecta</taxon>
        <taxon>Pterygota</taxon>
        <taxon>Neoptera</taxon>
        <taxon>Paraneoptera</taxon>
        <taxon>Hemiptera</taxon>
        <taxon>Sternorrhyncha</taxon>
        <taxon>Aphidomorpha</taxon>
        <taxon>Aphidoidea</taxon>
        <taxon>Aphididae</taxon>
        <taxon>Macrosiphini</taxon>
        <taxon>Macrosiphum</taxon>
    </lineage>
</organism>
<proteinExistence type="predicted"/>
<sequence length="165" mass="18821">MFESLSREAKHIFDSNGVLSAYSSSIWVKIKDELKGKISAGSFYISILQDRQSWRTNLLKILGITIDQSTFEIEEDVLESSTNLDGKSDSDSDGNLKTFKFDILYTEYIKMKPTGVRYGKRYKPFIVLKQGNGPMSFINNAFLKNHKLPCAFIYKICRVALIPRS</sequence>
<dbReference type="EMBL" id="CARXXK010000001">
    <property type="protein sequence ID" value="CAI6344958.1"/>
    <property type="molecule type" value="Genomic_DNA"/>
</dbReference>
<evidence type="ECO:0000313" key="1">
    <source>
        <dbReference type="EMBL" id="CAI6344958.1"/>
    </source>
</evidence>
<dbReference type="AlphaFoldDB" id="A0AAV0VLA2"/>
<evidence type="ECO:0008006" key="3">
    <source>
        <dbReference type="Google" id="ProtNLM"/>
    </source>
</evidence>
<gene>
    <name evidence="1" type="ORF">MEUPH1_LOCUS2026</name>
</gene>